<dbReference type="InterPro" id="IPR027417">
    <property type="entry name" value="P-loop_NTPase"/>
</dbReference>
<reference evidence="6" key="1">
    <citation type="journal article" date="2019" name="Int. J. Syst. Evol. Microbiol.">
        <title>The Global Catalogue of Microorganisms (GCM) 10K type strain sequencing project: providing services to taxonomists for standard genome sequencing and annotation.</title>
        <authorList>
            <consortium name="The Broad Institute Genomics Platform"/>
            <consortium name="The Broad Institute Genome Sequencing Center for Infectious Disease"/>
            <person name="Wu L."/>
            <person name="Ma J."/>
        </authorList>
    </citation>
    <scope>NUCLEOTIDE SEQUENCE [LARGE SCALE GENOMIC DNA]</scope>
    <source>
        <strain evidence="6">JCM 17808</strain>
    </source>
</reference>
<keyword evidence="3" id="KW-0732">Signal</keyword>
<evidence type="ECO:0000313" key="6">
    <source>
        <dbReference type="Proteomes" id="UP001500642"/>
    </source>
</evidence>
<dbReference type="PANTHER" id="PTHR43158">
    <property type="entry name" value="SKFA PEPTIDE EXPORT ATP-BINDING PROTEIN SKFE"/>
    <property type="match status" value="1"/>
</dbReference>
<dbReference type="SUPFAM" id="SSF52540">
    <property type="entry name" value="P-loop containing nucleoside triphosphate hydrolases"/>
    <property type="match status" value="1"/>
</dbReference>
<feature type="signal peptide" evidence="3">
    <location>
        <begin position="1"/>
        <end position="17"/>
    </location>
</feature>
<keyword evidence="6" id="KW-1185">Reference proteome</keyword>
<keyword evidence="2 5" id="KW-0067">ATP-binding</keyword>
<dbReference type="InterPro" id="IPR003439">
    <property type="entry name" value="ABC_transporter-like_ATP-bd"/>
</dbReference>
<dbReference type="PROSITE" id="PS50893">
    <property type="entry name" value="ABC_TRANSPORTER_2"/>
    <property type="match status" value="1"/>
</dbReference>
<dbReference type="EMBL" id="BAABGL010000002">
    <property type="protein sequence ID" value="GAA4384913.1"/>
    <property type="molecule type" value="Genomic_DNA"/>
</dbReference>
<organism evidence="5 6">
    <name type="scientific">Brevibacterium pityocampae</name>
    <dbReference type="NCBI Taxonomy" id="506594"/>
    <lineage>
        <taxon>Bacteria</taxon>
        <taxon>Bacillati</taxon>
        <taxon>Actinomycetota</taxon>
        <taxon>Actinomycetes</taxon>
        <taxon>Micrococcales</taxon>
        <taxon>Brevibacteriaceae</taxon>
        <taxon>Brevibacterium</taxon>
    </lineage>
</organism>
<gene>
    <name evidence="5" type="ORF">GCM10023167_06180</name>
</gene>
<dbReference type="PANTHER" id="PTHR43158:SF2">
    <property type="entry name" value="SKFA PEPTIDE EXPORT ATP-BINDING PROTEIN SKFE"/>
    <property type="match status" value="1"/>
</dbReference>
<name>A0ABP8J4K6_9MICO</name>
<dbReference type="InterPro" id="IPR017871">
    <property type="entry name" value="ABC_transporter-like_CS"/>
</dbReference>
<dbReference type="Pfam" id="PF00005">
    <property type="entry name" value="ABC_tran"/>
    <property type="match status" value="1"/>
</dbReference>
<dbReference type="RefSeq" id="WP_345029717.1">
    <property type="nucleotide sequence ID" value="NZ_BAABGL010000002.1"/>
</dbReference>
<dbReference type="Gene3D" id="3.40.50.300">
    <property type="entry name" value="P-loop containing nucleotide triphosphate hydrolases"/>
    <property type="match status" value="1"/>
</dbReference>
<evidence type="ECO:0000313" key="5">
    <source>
        <dbReference type="EMBL" id="GAA4384913.1"/>
    </source>
</evidence>
<protein>
    <submittedName>
        <fullName evidence="5">ABC transporter ATP-binding protein</fullName>
    </submittedName>
</protein>
<sequence>MLLAPTSFALAAGRALAVTGPNGAGKTTLLRALAGRARPTSGTVAIAGRPADDRSPEFRRLVAAHLGLPPLARDLTLREHAVLVAASWGIALPEAAARADAVFAELAIAHLAARFPHELSSGQRQLFALVLTLVRPCAVLLVDEPEQRLDEHRRGLVAAALRRRRDAGTTLVLVSHSPVLVEAVADAVVALAEPAA</sequence>
<dbReference type="InterPro" id="IPR003593">
    <property type="entry name" value="AAA+_ATPase"/>
</dbReference>
<feature type="chain" id="PRO_5046806946" evidence="3">
    <location>
        <begin position="18"/>
        <end position="196"/>
    </location>
</feature>
<evidence type="ECO:0000259" key="4">
    <source>
        <dbReference type="PROSITE" id="PS50893"/>
    </source>
</evidence>
<dbReference type="PROSITE" id="PS00211">
    <property type="entry name" value="ABC_TRANSPORTER_1"/>
    <property type="match status" value="1"/>
</dbReference>
<keyword evidence="1" id="KW-0547">Nucleotide-binding</keyword>
<dbReference type="GO" id="GO:0005524">
    <property type="term" value="F:ATP binding"/>
    <property type="evidence" value="ECO:0007669"/>
    <property type="project" value="UniProtKB-KW"/>
</dbReference>
<accession>A0ABP8J4K6</accession>
<evidence type="ECO:0000256" key="2">
    <source>
        <dbReference type="ARBA" id="ARBA00022840"/>
    </source>
</evidence>
<dbReference type="Proteomes" id="UP001500642">
    <property type="component" value="Unassembled WGS sequence"/>
</dbReference>
<evidence type="ECO:0000256" key="1">
    <source>
        <dbReference type="ARBA" id="ARBA00022741"/>
    </source>
</evidence>
<dbReference type="SMART" id="SM00382">
    <property type="entry name" value="AAA"/>
    <property type="match status" value="1"/>
</dbReference>
<comment type="caution">
    <text evidence="5">The sequence shown here is derived from an EMBL/GenBank/DDBJ whole genome shotgun (WGS) entry which is preliminary data.</text>
</comment>
<feature type="domain" description="ABC transporter" evidence="4">
    <location>
        <begin position="1"/>
        <end position="196"/>
    </location>
</feature>
<proteinExistence type="predicted"/>
<evidence type="ECO:0000256" key="3">
    <source>
        <dbReference type="SAM" id="SignalP"/>
    </source>
</evidence>